<dbReference type="InterPro" id="IPR003613">
    <property type="entry name" value="Ubox_domain"/>
</dbReference>
<dbReference type="SMART" id="SM00504">
    <property type="entry name" value="Ubox"/>
    <property type="match status" value="1"/>
</dbReference>
<dbReference type="PROSITE" id="PS51698">
    <property type="entry name" value="U_BOX"/>
    <property type="match status" value="1"/>
</dbReference>
<dbReference type="GO" id="GO:0004842">
    <property type="term" value="F:ubiquitin-protein transferase activity"/>
    <property type="evidence" value="ECO:0007669"/>
    <property type="project" value="InterPro"/>
</dbReference>
<gene>
    <name evidence="4" type="ORF">ZHD862_LOCUS5275</name>
</gene>
<evidence type="ECO:0000313" key="5">
    <source>
        <dbReference type="Proteomes" id="UP000663864"/>
    </source>
</evidence>
<dbReference type="InterPro" id="IPR013083">
    <property type="entry name" value="Znf_RING/FYVE/PHD"/>
</dbReference>
<dbReference type="Proteomes" id="UP000663864">
    <property type="component" value="Unassembled WGS sequence"/>
</dbReference>
<dbReference type="SMART" id="SM00175">
    <property type="entry name" value="RAB"/>
    <property type="match status" value="1"/>
</dbReference>
<dbReference type="Gene3D" id="3.40.50.300">
    <property type="entry name" value="P-loop containing nucleotide triphosphate hydrolases"/>
    <property type="match status" value="1"/>
</dbReference>
<dbReference type="SMART" id="SM00173">
    <property type="entry name" value="RAS"/>
    <property type="match status" value="1"/>
</dbReference>
<evidence type="ECO:0000256" key="2">
    <source>
        <dbReference type="ARBA" id="ARBA00022741"/>
    </source>
</evidence>
<dbReference type="AlphaFoldDB" id="A0A813X2H5"/>
<dbReference type="GO" id="GO:0005525">
    <property type="term" value="F:GTP binding"/>
    <property type="evidence" value="ECO:0007669"/>
    <property type="project" value="InterPro"/>
</dbReference>
<dbReference type="CDD" id="cd16655">
    <property type="entry name" value="RING-Ubox_WDSUB1-like"/>
    <property type="match status" value="1"/>
</dbReference>
<protein>
    <recommendedName>
        <fullName evidence="3">U-box domain-containing protein</fullName>
    </recommendedName>
</protein>
<evidence type="ECO:0000256" key="1">
    <source>
        <dbReference type="ARBA" id="ARBA00006270"/>
    </source>
</evidence>
<accession>A0A813X2H5</accession>
<dbReference type="Gene3D" id="3.30.40.10">
    <property type="entry name" value="Zinc/RING finger domain, C3HC4 (zinc finger)"/>
    <property type="match status" value="1"/>
</dbReference>
<dbReference type="PRINTS" id="PR00449">
    <property type="entry name" value="RASTRNSFRMNG"/>
</dbReference>
<dbReference type="PANTHER" id="PTHR47978">
    <property type="match status" value="1"/>
</dbReference>
<feature type="domain" description="U-box" evidence="3">
    <location>
        <begin position="6"/>
        <end position="80"/>
    </location>
</feature>
<reference evidence="4" key="1">
    <citation type="submission" date="2021-02" db="EMBL/GenBank/DDBJ databases">
        <authorList>
            <person name="Nowell W R."/>
        </authorList>
    </citation>
    <scope>NUCLEOTIDE SEQUENCE</scope>
</reference>
<dbReference type="Pfam" id="PF00071">
    <property type="entry name" value="Ras"/>
    <property type="match status" value="1"/>
</dbReference>
<keyword evidence="2" id="KW-0547">Nucleotide-binding</keyword>
<organism evidence="4 5">
    <name type="scientific">Rotaria sordida</name>
    <dbReference type="NCBI Taxonomy" id="392033"/>
    <lineage>
        <taxon>Eukaryota</taxon>
        <taxon>Metazoa</taxon>
        <taxon>Spiralia</taxon>
        <taxon>Gnathifera</taxon>
        <taxon>Rotifera</taxon>
        <taxon>Eurotatoria</taxon>
        <taxon>Bdelloidea</taxon>
        <taxon>Philodinida</taxon>
        <taxon>Philodinidae</taxon>
        <taxon>Rotaria</taxon>
    </lineage>
</organism>
<name>A0A813X2H5_9BILA</name>
<evidence type="ECO:0000313" key="4">
    <source>
        <dbReference type="EMBL" id="CAF0858903.1"/>
    </source>
</evidence>
<dbReference type="Pfam" id="PF04564">
    <property type="entry name" value="U-box"/>
    <property type="match status" value="1"/>
</dbReference>
<dbReference type="SUPFAM" id="SSF57850">
    <property type="entry name" value="RING/U-box"/>
    <property type="match status" value="1"/>
</dbReference>
<comment type="caution">
    <text evidence="4">The sequence shown here is derived from an EMBL/GenBank/DDBJ whole genome shotgun (WGS) entry which is preliminary data.</text>
</comment>
<dbReference type="InterPro" id="IPR001806">
    <property type="entry name" value="Small_GTPase"/>
</dbReference>
<dbReference type="CDD" id="cd00154">
    <property type="entry name" value="Rab"/>
    <property type="match status" value="1"/>
</dbReference>
<dbReference type="GO" id="GO:0003924">
    <property type="term" value="F:GTPase activity"/>
    <property type="evidence" value="ECO:0007669"/>
    <property type="project" value="InterPro"/>
</dbReference>
<dbReference type="SUPFAM" id="SSF52540">
    <property type="entry name" value="P-loop containing nucleoside triphosphate hydrolases"/>
    <property type="match status" value="1"/>
</dbReference>
<sequence>MANTSSIPLNFICPITQDIMQNPVLLVEDGHSYEKFALECWFKDHNTSPLTNKQLTSQAFVINYNLKSIIEEFRRQQSEMNSISNFRCFTLHRGRPHNDQWKNNPKLKIIISLLGPANVGKSCFASNVEYGQPQINRIHKTTLGIDVFFFYLDLLFEDKYVIIIQINDCPGSDRFEAVSDRHFRQCHGAIFMADTTDINTFEHLENYWYKKLREKSSFNYVECVLACNKIDLFEKDYDSSYREKFFKRADTFASHYQMSIFNISAWRGDRIQSMFQHLILCILQNQSLLQNLKENQLESKEQATSQNSKVTVTACPQSSTKNKKSSCC</sequence>
<proteinExistence type="inferred from homology"/>
<comment type="similarity">
    <text evidence="1">Belongs to the small GTPase superfamily. Rab family.</text>
</comment>
<dbReference type="EMBL" id="CAJNOT010000138">
    <property type="protein sequence ID" value="CAF0858903.1"/>
    <property type="molecule type" value="Genomic_DNA"/>
</dbReference>
<evidence type="ECO:0000259" key="3">
    <source>
        <dbReference type="PROSITE" id="PS51698"/>
    </source>
</evidence>
<dbReference type="PROSITE" id="PS51419">
    <property type="entry name" value="RAB"/>
    <property type="match status" value="1"/>
</dbReference>
<dbReference type="InterPro" id="IPR027417">
    <property type="entry name" value="P-loop_NTPase"/>
</dbReference>
<dbReference type="GO" id="GO:0016567">
    <property type="term" value="P:protein ubiquitination"/>
    <property type="evidence" value="ECO:0007669"/>
    <property type="project" value="InterPro"/>
</dbReference>